<proteinExistence type="predicted"/>
<accession>A0A397HNP6</accession>
<comment type="caution">
    <text evidence="1">The sequence shown here is derived from an EMBL/GenBank/DDBJ whole genome shotgun (WGS) entry which is preliminary data.</text>
</comment>
<organism evidence="1 2">
    <name type="scientific">Diversispora epigaea</name>
    <dbReference type="NCBI Taxonomy" id="1348612"/>
    <lineage>
        <taxon>Eukaryota</taxon>
        <taxon>Fungi</taxon>
        <taxon>Fungi incertae sedis</taxon>
        <taxon>Mucoromycota</taxon>
        <taxon>Glomeromycotina</taxon>
        <taxon>Glomeromycetes</taxon>
        <taxon>Diversisporales</taxon>
        <taxon>Diversisporaceae</taxon>
        <taxon>Diversispora</taxon>
    </lineage>
</organism>
<sequence>MGIFNKIKSFFGRIFKKAETSTLSCSPPVNSFPSSQNPEMARSLPIDIPVPPNFDYEDIDNIKAGWNHLKMLPSPLENPDEEVWVESPTALKGMKPIKANLWRYYPYGKDRWPYEQSPPVSFGEFNAAFYLDIPGKVGARKWNDYLTGREKELREEWNKKERENWKDSHEISRQITFNYINQISKEGKLEGERENWKENDSLTLHQLKKKLVKQFPNKQKQKEFTDSDDVYKEIDEFYGSFKVWKIKKLLKNEGETDNDNNNNNNFGFGDTQEILSWSLNFQKEYINRNITVCAIDSYVTFFKAGVPAIYWKKSTAKATSCG</sequence>
<evidence type="ECO:0000313" key="1">
    <source>
        <dbReference type="EMBL" id="RHZ64779.1"/>
    </source>
</evidence>
<protein>
    <submittedName>
        <fullName evidence="1">Uncharacterized protein</fullName>
    </submittedName>
</protein>
<keyword evidence="2" id="KW-1185">Reference proteome</keyword>
<gene>
    <name evidence="1" type="ORF">Glove_320g126</name>
</gene>
<dbReference type="Proteomes" id="UP000266861">
    <property type="component" value="Unassembled WGS sequence"/>
</dbReference>
<evidence type="ECO:0000313" key="2">
    <source>
        <dbReference type="Proteomes" id="UP000266861"/>
    </source>
</evidence>
<reference evidence="1 2" key="1">
    <citation type="submission" date="2018-08" db="EMBL/GenBank/DDBJ databases">
        <title>Genome and evolution of the arbuscular mycorrhizal fungus Diversispora epigaea (formerly Glomus versiforme) and its bacterial endosymbionts.</title>
        <authorList>
            <person name="Sun X."/>
            <person name="Fei Z."/>
            <person name="Harrison M."/>
        </authorList>
    </citation>
    <scope>NUCLEOTIDE SEQUENCE [LARGE SCALE GENOMIC DNA]</scope>
    <source>
        <strain evidence="1 2">IT104</strain>
    </source>
</reference>
<dbReference type="EMBL" id="PQFF01000292">
    <property type="protein sequence ID" value="RHZ64779.1"/>
    <property type="molecule type" value="Genomic_DNA"/>
</dbReference>
<dbReference type="AlphaFoldDB" id="A0A397HNP6"/>
<name>A0A397HNP6_9GLOM</name>